<feature type="non-terminal residue" evidence="2">
    <location>
        <position position="50"/>
    </location>
</feature>
<name>A0A391NXQ1_9EUKA</name>
<evidence type="ECO:0000256" key="1">
    <source>
        <dbReference type="SAM" id="MobiDB-lite"/>
    </source>
</evidence>
<organism evidence="2 3">
    <name type="scientific">Kipferlia bialata</name>
    <dbReference type="NCBI Taxonomy" id="797122"/>
    <lineage>
        <taxon>Eukaryota</taxon>
        <taxon>Metamonada</taxon>
        <taxon>Carpediemonas-like organisms</taxon>
        <taxon>Kipferlia</taxon>
    </lineage>
</organism>
<reference evidence="2 3" key="1">
    <citation type="journal article" date="2018" name="PLoS ONE">
        <title>The draft genome of Kipferlia bialata reveals reductive genome evolution in fornicate parasites.</title>
        <authorList>
            <person name="Tanifuji G."/>
            <person name="Takabayashi S."/>
            <person name="Kume K."/>
            <person name="Takagi M."/>
            <person name="Nakayama T."/>
            <person name="Kamikawa R."/>
            <person name="Inagaki Y."/>
            <person name="Hashimoto T."/>
        </authorList>
    </citation>
    <scope>NUCLEOTIDE SEQUENCE [LARGE SCALE GENOMIC DNA]</scope>
    <source>
        <strain evidence="2">NY0173</strain>
    </source>
</reference>
<sequence>GDIVTSDLLDTQQRVREESTEREGVLEVERARYASVSAQHAQLVSEKGRQ</sequence>
<proteinExistence type="predicted"/>
<dbReference type="AlphaFoldDB" id="A0A391NXQ1"/>
<evidence type="ECO:0000313" key="2">
    <source>
        <dbReference type="EMBL" id="GCA64726.1"/>
    </source>
</evidence>
<protein>
    <submittedName>
        <fullName evidence="2">Uncharacterized protein</fullName>
    </submittedName>
</protein>
<evidence type="ECO:0000313" key="3">
    <source>
        <dbReference type="Proteomes" id="UP000265618"/>
    </source>
</evidence>
<gene>
    <name evidence="2" type="ORF">KIPB_015211</name>
</gene>
<dbReference type="Proteomes" id="UP000265618">
    <property type="component" value="Unassembled WGS sequence"/>
</dbReference>
<feature type="compositionally biased region" description="Basic and acidic residues" evidence="1">
    <location>
        <begin position="13"/>
        <end position="22"/>
    </location>
</feature>
<feature type="non-terminal residue" evidence="2">
    <location>
        <position position="1"/>
    </location>
</feature>
<accession>A0A391NXQ1</accession>
<dbReference type="EMBL" id="BDIP01008357">
    <property type="protein sequence ID" value="GCA64726.1"/>
    <property type="molecule type" value="Genomic_DNA"/>
</dbReference>
<comment type="caution">
    <text evidence="2">The sequence shown here is derived from an EMBL/GenBank/DDBJ whole genome shotgun (WGS) entry which is preliminary data.</text>
</comment>
<keyword evidence="3" id="KW-1185">Reference proteome</keyword>
<feature type="region of interest" description="Disordered" evidence="1">
    <location>
        <begin position="1"/>
        <end position="22"/>
    </location>
</feature>